<feature type="transmembrane region" description="Helical" evidence="1">
    <location>
        <begin position="76"/>
        <end position="93"/>
    </location>
</feature>
<dbReference type="Proteomes" id="UP000198892">
    <property type="component" value="Unassembled WGS sequence"/>
</dbReference>
<keyword evidence="1" id="KW-0812">Transmembrane</keyword>
<feature type="transmembrane region" description="Helical" evidence="1">
    <location>
        <begin position="99"/>
        <end position="118"/>
    </location>
</feature>
<keyword evidence="1" id="KW-0472">Membrane</keyword>
<proteinExistence type="predicted"/>
<dbReference type="Pfam" id="PF07331">
    <property type="entry name" value="TctB"/>
    <property type="match status" value="1"/>
</dbReference>
<evidence type="ECO:0000313" key="4">
    <source>
        <dbReference type="Proteomes" id="UP000198892"/>
    </source>
</evidence>
<dbReference type="RefSeq" id="WP_093336561.1">
    <property type="nucleotide sequence ID" value="NZ_FOXD01000007.1"/>
</dbReference>
<sequence>MTRLVFPIILIAAGLIYLLLTLQIPLSKTGNPHAPQYFPALIGTFLVIISSVYLAQEWKKRKEKLEELKGLLTGRTPYLIGSSLALILVYILLFERIGFLFSTMIFLTSMLFVVNGRYKWKQNMAVGIIFSIMSWYAFAQLLQVSLP</sequence>
<gene>
    <name evidence="3" type="ORF">SAMN05518683_107105</name>
</gene>
<evidence type="ECO:0000256" key="1">
    <source>
        <dbReference type="SAM" id="Phobius"/>
    </source>
</evidence>
<dbReference type="EMBL" id="FOXD01000007">
    <property type="protein sequence ID" value="SFP59879.1"/>
    <property type="molecule type" value="Genomic_DNA"/>
</dbReference>
<keyword evidence="1" id="KW-1133">Transmembrane helix</keyword>
<feature type="transmembrane region" description="Helical" evidence="1">
    <location>
        <begin position="37"/>
        <end position="55"/>
    </location>
</feature>
<dbReference type="AlphaFoldDB" id="A0A1I5RMV7"/>
<reference evidence="4" key="1">
    <citation type="submission" date="2016-10" db="EMBL/GenBank/DDBJ databases">
        <authorList>
            <person name="Varghese N."/>
            <person name="Submissions S."/>
        </authorList>
    </citation>
    <scope>NUCLEOTIDE SEQUENCE [LARGE SCALE GENOMIC DNA]</scope>
    <source>
        <strain evidence="4">S7</strain>
    </source>
</reference>
<accession>A0A1I5RMV7</accession>
<dbReference type="InterPro" id="IPR009936">
    <property type="entry name" value="DUF1468"/>
</dbReference>
<name>A0A1I5RMV7_9BACI</name>
<protein>
    <submittedName>
        <fullName evidence="3">Putative tricarboxylic transport membrane protein</fullName>
    </submittedName>
</protein>
<dbReference type="STRING" id="1884432.SAMN05518683_107105"/>
<evidence type="ECO:0000259" key="2">
    <source>
        <dbReference type="Pfam" id="PF07331"/>
    </source>
</evidence>
<organism evidence="3 4">
    <name type="scientific">Salibacterium halotolerans</name>
    <dbReference type="NCBI Taxonomy" id="1884432"/>
    <lineage>
        <taxon>Bacteria</taxon>
        <taxon>Bacillati</taxon>
        <taxon>Bacillota</taxon>
        <taxon>Bacilli</taxon>
        <taxon>Bacillales</taxon>
        <taxon>Bacillaceae</taxon>
    </lineage>
</organism>
<evidence type="ECO:0000313" key="3">
    <source>
        <dbReference type="EMBL" id="SFP59879.1"/>
    </source>
</evidence>
<feature type="transmembrane region" description="Helical" evidence="1">
    <location>
        <begin position="125"/>
        <end position="146"/>
    </location>
</feature>
<keyword evidence="4" id="KW-1185">Reference proteome</keyword>
<dbReference type="OrthoDB" id="5870591at2"/>
<feature type="domain" description="DUF1468" evidence="2">
    <location>
        <begin position="5"/>
        <end position="147"/>
    </location>
</feature>